<evidence type="ECO:0000256" key="1">
    <source>
        <dbReference type="ARBA" id="ARBA00004123"/>
    </source>
</evidence>
<protein>
    <recommendedName>
        <fullName evidence="6">Fungal-specific transcription factor domain protein</fullName>
    </recommendedName>
</protein>
<dbReference type="AlphaFoldDB" id="A0A8H2X8Q6"/>
<feature type="compositionally biased region" description="Polar residues" evidence="3">
    <location>
        <begin position="54"/>
        <end position="71"/>
    </location>
</feature>
<dbReference type="Pfam" id="PF11951">
    <property type="entry name" value="Fungal_trans_2"/>
    <property type="match status" value="1"/>
</dbReference>
<dbReference type="InterPro" id="IPR021858">
    <property type="entry name" value="Fun_TF"/>
</dbReference>
<dbReference type="PANTHER" id="PTHR37534:SF46">
    <property type="entry name" value="ZN(II)2CYS6 TRANSCRIPTION FACTOR (EUROFUNG)"/>
    <property type="match status" value="1"/>
</dbReference>
<comment type="caution">
    <text evidence="4">The sequence shown here is derived from an EMBL/GenBank/DDBJ whole genome shotgun (WGS) entry which is preliminary data.</text>
</comment>
<comment type="subcellular location">
    <subcellularLocation>
        <location evidence="1">Nucleus</location>
    </subcellularLocation>
</comment>
<evidence type="ECO:0000256" key="2">
    <source>
        <dbReference type="ARBA" id="ARBA00023242"/>
    </source>
</evidence>
<dbReference type="GO" id="GO:0008270">
    <property type="term" value="F:zinc ion binding"/>
    <property type="evidence" value="ECO:0007669"/>
    <property type="project" value="InterPro"/>
</dbReference>
<evidence type="ECO:0000313" key="5">
    <source>
        <dbReference type="Proteomes" id="UP000663861"/>
    </source>
</evidence>
<sequence>MTSTESTVDCLMCITEHGKCNESKPLCLRCQQSRIEHLGYTDIKHPDGPDRKSPTLSAPRTVAGQPTTRQGTPFVGSEELDYELVTSGAIYSTPGTPEVAKAEIRPKNTATPSHPAPFSSFSGSPRCSLVDCSASNPLGPNTTGDSFVAPSSASVDIPVTLDPVRPQRDSPSLDQLPDSLQHARSTTTDPSMPLISGWSSHNTQRQEDIITREGEDTEDAIVVICRRLALDRSIESNALPFVLQGYVTWINRLAFDPPKMNYTAREFVCSQFGDGEKSRWIVILLANLGSRIGSLEFAGTRPVRMLSLLQNAVRQRLGAVQSCRNPKRSALVKALETAIEATIIHFYASPVSEAMTLIQEVAPIFRRLCPDPLDAPISLHSLLQHPLGSLWRYAEMDIITSVVSDTPTRFQYEVSIPGSQLSYPLVTAIQCDGIVQWLRGIPNQLVLVFALMKSMRQNGLTPDWEMVTLLERDIRGVPPFIGTSSDRFISIMRFVVQECWRQAAYIYLYMAICGDPSNTPRVQEAIRRYMGLLNGTQPGRLPDEFLVLTLQLISPAAQRLRDREALKFRALSLCSRDRTHVATTFIMVVMEGIWARADAEGRPIMWSDIALSRRLVLGMSLAKRQG</sequence>
<accession>A0A8H2X8Q6</accession>
<dbReference type="GO" id="GO:0000981">
    <property type="term" value="F:DNA-binding transcription factor activity, RNA polymerase II-specific"/>
    <property type="evidence" value="ECO:0007669"/>
    <property type="project" value="InterPro"/>
</dbReference>
<reference evidence="4" key="1">
    <citation type="submission" date="2021-01" db="EMBL/GenBank/DDBJ databases">
        <authorList>
            <person name="Kaushik A."/>
        </authorList>
    </citation>
    <scope>NUCLEOTIDE SEQUENCE</scope>
    <source>
        <strain evidence="4">AG4-RS23</strain>
    </source>
</reference>
<proteinExistence type="predicted"/>
<dbReference type="EMBL" id="CAJMWY010000106">
    <property type="protein sequence ID" value="CAE6416142.1"/>
    <property type="molecule type" value="Genomic_DNA"/>
</dbReference>
<dbReference type="Proteomes" id="UP000663861">
    <property type="component" value="Unassembled WGS sequence"/>
</dbReference>
<organism evidence="4 5">
    <name type="scientific">Rhizoctonia solani</name>
    <dbReference type="NCBI Taxonomy" id="456999"/>
    <lineage>
        <taxon>Eukaryota</taxon>
        <taxon>Fungi</taxon>
        <taxon>Dikarya</taxon>
        <taxon>Basidiomycota</taxon>
        <taxon>Agaricomycotina</taxon>
        <taxon>Agaricomycetes</taxon>
        <taxon>Cantharellales</taxon>
        <taxon>Ceratobasidiaceae</taxon>
        <taxon>Rhizoctonia</taxon>
    </lineage>
</organism>
<feature type="region of interest" description="Disordered" evidence="3">
    <location>
        <begin position="41"/>
        <end position="74"/>
    </location>
</feature>
<keyword evidence="2" id="KW-0539">Nucleus</keyword>
<dbReference type="InterPro" id="IPR036864">
    <property type="entry name" value="Zn2-C6_fun-type_DNA-bd_sf"/>
</dbReference>
<name>A0A8H2X8Q6_9AGAM</name>
<dbReference type="GO" id="GO:0005634">
    <property type="term" value="C:nucleus"/>
    <property type="evidence" value="ECO:0007669"/>
    <property type="project" value="UniProtKB-SubCell"/>
</dbReference>
<evidence type="ECO:0000313" key="4">
    <source>
        <dbReference type="EMBL" id="CAE6416142.1"/>
    </source>
</evidence>
<feature type="compositionally biased region" description="Basic and acidic residues" evidence="3">
    <location>
        <begin position="41"/>
        <end position="53"/>
    </location>
</feature>
<dbReference type="PANTHER" id="PTHR37534">
    <property type="entry name" value="TRANSCRIPTIONAL ACTIVATOR PROTEIN UGA3"/>
    <property type="match status" value="1"/>
</dbReference>
<evidence type="ECO:0000256" key="3">
    <source>
        <dbReference type="SAM" id="MobiDB-lite"/>
    </source>
</evidence>
<gene>
    <name evidence="4" type="ORF">RDB_LOCUS7378</name>
</gene>
<dbReference type="SUPFAM" id="SSF57701">
    <property type="entry name" value="Zn2/Cys6 DNA-binding domain"/>
    <property type="match status" value="1"/>
</dbReference>
<feature type="region of interest" description="Disordered" evidence="3">
    <location>
        <begin position="161"/>
        <end position="203"/>
    </location>
</feature>
<evidence type="ECO:0008006" key="6">
    <source>
        <dbReference type="Google" id="ProtNLM"/>
    </source>
</evidence>